<accession>A0A4Y2VWY2</accession>
<dbReference type="EMBL" id="BGPR01051848">
    <property type="protein sequence ID" value="GBO28754.1"/>
    <property type="molecule type" value="Genomic_DNA"/>
</dbReference>
<dbReference type="Proteomes" id="UP000499080">
    <property type="component" value="Unassembled WGS sequence"/>
</dbReference>
<reference evidence="1 2" key="1">
    <citation type="journal article" date="2019" name="Sci. Rep.">
        <title>Orb-weaving spider Araneus ventricosus genome elucidates the spidroin gene catalogue.</title>
        <authorList>
            <person name="Kono N."/>
            <person name="Nakamura H."/>
            <person name="Ohtoshi R."/>
            <person name="Moran D.A.P."/>
            <person name="Shinohara A."/>
            <person name="Yoshida Y."/>
            <person name="Fujiwara M."/>
            <person name="Mori M."/>
            <person name="Tomita M."/>
            <person name="Arakawa K."/>
        </authorList>
    </citation>
    <scope>NUCLEOTIDE SEQUENCE [LARGE SCALE GENOMIC DNA]</scope>
</reference>
<protein>
    <submittedName>
        <fullName evidence="1">Uncharacterized protein</fullName>
    </submittedName>
</protein>
<name>A0A4Y2VWY2_ARAVE</name>
<dbReference type="AlphaFoldDB" id="A0A4Y2VWY2"/>
<proteinExistence type="predicted"/>
<sequence>GEERCLICDKNVCSPTTPRTQIDDGRLYPSGSGVPWRREEPCQDSQADHFAAIQQVSVVS</sequence>
<evidence type="ECO:0000313" key="2">
    <source>
        <dbReference type="Proteomes" id="UP000499080"/>
    </source>
</evidence>
<organism evidence="1 2">
    <name type="scientific">Araneus ventricosus</name>
    <name type="common">Orbweaver spider</name>
    <name type="synonym">Epeira ventricosa</name>
    <dbReference type="NCBI Taxonomy" id="182803"/>
    <lineage>
        <taxon>Eukaryota</taxon>
        <taxon>Metazoa</taxon>
        <taxon>Ecdysozoa</taxon>
        <taxon>Arthropoda</taxon>
        <taxon>Chelicerata</taxon>
        <taxon>Arachnida</taxon>
        <taxon>Araneae</taxon>
        <taxon>Araneomorphae</taxon>
        <taxon>Entelegynae</taxon>
        <taxon>Araneoidea</taxon>
        <taxon>Araneidae</taxon>
        <taxon>Araneus</taxon>
    </lineage>
</organism>
<keyword evidence="2" id="KW-1185">Reference proteome</keyword>
<feature type="non-terminal residue" evidence="1">
    <location>
        <position position="1"/>
    </location>
</feature>
<comment type="caution">
    <text evidence="1">The sequence shown here is derived from an EMBL/GenBank/DDBJ whole genome shotgun (WGS) entry which is preliminary data.</text>
</comment>
<gene>
    <name evidence="1" type="ORF">AVEN_221054_1</name>
</gene>
<evidence type="ECO:0000313" key="1">
    <source>
        <dbReference type="EMBL" id="GBO28754.1"/>
    </source>
</evidence>